<keyword evidence="4" id="KW-0324">Glycolysis</keyword>
<comment type="catalytic activity">
    <reaction evidence="4">
        <text>D-glyceraldehyde 3-phosphate = dihydroxyacetone phosphate</text>
        <dbReference type="Rhea" id="RHEA:18585"/>
        <dbReference type="ChEBI" id="CHEBI:57642"/>
        <dbReference type="ChEBI" id="CHEBI:59776"/>
        <dbReference type="EC" id="5.3.1.1"/>
    </reaction>
</comment>
<dbReference type="Proteomes" id="UP000623107">
    <property type="component" value="Unassembled WGS sequence"/>
</dbReference>
<comment type="subunit">
    <text evidence="4">Homodimer.</text>
</comment>
<keyword evidence="3 4" id="KW-0413">Isomerase</keyword>
<dbReference type="NCBIfam" id="NF000722">
    <property type="entry name" value="PRK00042.2-1"/>
    <property type="match status" value="1"/>
</dbReference>
<dbReference type="EMBL" id="JABCQG010000021">
    <property type="protein sequence ID" value="MBF0860099.1"/>
    <property type="molecule type" value="Genomic_DNA"/>
</dbReference>
<evidence type="ECO:0000313" key="6">
    <source>
        <dbReference type="Proteomes" id="UP000623107"/>
    </source>
</evidence>
<dbReference type="EC" id="5.3.1.1" evidence="4"/>
<evidence type="ECO:0000256" key="2">
    <source>
        <dbReference type="ARBA" id="ARBA00007422"/>
    </source>
</evidence>
<evidence type="ECO:0000256" key="1">
    <source>
        <dbReference type="ARBA" id="ARBA00000148"/>
    </source>
</evidence>
<evidence type="ECO:0000313" key="5">
    <source>
        <dbReference type="EMBL" id="MBF0860099.1"/>
    </source>
</evidence>
<dbReference type="InterPro" id="IPR013785">
    <property type="entry name" value="Aldolase_TIM"/>
</dbReference>
<dbReference type="Gene3D" id="3.20.20.70">
    <property type="entry name" value="Aldolase class I"/>
    <property type="match status" value="1"/>
</dbReference>
<dbReference type="PANTHER" id="PTHR21139:SF42">
    <property type="entry name" value="TRIOSEPHOSPHATE ISOMERASE"/>
    <property type="match status" value="1"/>
</dbReference>
<dbReference type="PROSITE" id="PS51440">
    <property type="entry name" value="TIM_2"/>
    <property type="match status" value="1"/>
</dbReference>
<reference evidence="5" key="1">
    <citation type="submission" date="2020-04" db="EMBL/GenBank/DDBJ databases">
        <authorList>
            <person name="Sombolestani A."/>
        </authorList>
    </citation>
    <scope>NUCLEOTIDE SEQUENCE</scope>
    <source>
        <strain evidence="5">LMG 31484</strain>
    </source>
</reference>
<keyword evidence="6" id="KW-1185">Reference proteome</keyword>
<dbReference type="PANTHER" id="PTHR21139">
    <property type="entry name" value="TRIOSEPHOSPHATE ISOMERASE"/>
    <property type="match status" value="1"/>
</dbReference>
<reference evidence="5" key="2">
    <citation type="submission" date="2020-11" db="EMBL/GenBank/DDBJ databases">
        <title>Description of novel Gluconobacter species.</title>
        <authorList>
            <person name="Cleenwerck I."/>
            <person name="Cnockaert M."/>
            <person name="Borremans W."/>
            <person name="Wieme A.D."/>
            <person name="De Vuyst L."/>
            <person name="Vandamme P."/>
        </authorList>
    </citation>
    <scope>NUCLEOTIDE SEQUENCE</scope>
    <source>
        <strain evidence="5">LMG 31484</strain>
    </source>
</reference>
<dbReference type="SUPFAM" id="SSF51351">
    <property type="entry name" value="Triosephosphate isomerase (TIM)"/>
    <property type="match status" value="1"/>
</dbReference>
<proteinExistence type="inferred from homology"/>
<comment type="catalytic activity">
    <reaction evidence="1">
        <text>L-erythrulose 1-phosphate = D-erythrulose 4-phosphate</text>
        <dbReference type="Rhea" id="RHEA:49588"/>
        <dbReference type="ChEBI" id="CHEBI:58002"/>
        <dbReference type="ChEBI" id="CHEBI:90796"/>
        <dbReference type="EC" id="5.3.1.33"/>
    </reaction>
</comment>
<keyword evidence="4" id="KW-0312">Gluconeogenesis</keyword>
<dbReference type="NCBIfam" id="TIGR00419">
    <property type="entry name" value="tim"/>
    <property type="match status" value="1"/>
</dbReference>
<evidence type="ECO:0000256" key="4">
    <source>
        <dbReference type="RuleBase" id="RU363013"/>
    </source>
</evidence>
<dbReference type="CDD" id="cd00311">
    <property type="entry name" value="TIM"/>
    <property type="match status" value="1"/>
</dbReference>
<comment type="pathway">
    <text evidence="4">Carbohydrate degradation; glycolysis; D-glyceraldehyde 3-phosphate from glycerone phosphate: step 1/1.</text>
</comment>
<evidence type="ECO:0000256" key="3">
    <source>
        <dbReference type="ARBA" id="ARBA00023235"/>
    </source>
</evidence>
<dbReference type="InterPro" id="IPR035990">
    <property type="entry name" value="TIM_sf"/>
</dbReference>
<accession>A0ABR9Y9H2</accession>
<dbReference type="InterPro" id="IPR000652">
    <property type="entry name" value="Triosephosphate_isomerase"/>
</dbReference>
<organism evidence="5 6">
    <name type="scientific">Gluconobacter vitians</name>
    <dbReference type="NCBI Taxonomy" id="2728102"/>
    <lineage>
        <taxon>Bacteria</taxon>
        <taxon>Pseudomonadati</taxon>
        <taxon>Pseudomonadota</taxon>
        <taxon>Alphaproteobacteria</taxon>
        <taxon>Acetobacterales</taxon>
        <taxon>Acetobacteraceae</taxon>
        <taxon>Gluconobacter</taxon>
    </lineage>
</organism>
<dbReference type="GO" id="GO:0004807">
    <property type="term" value="F:triose-phosphate isomerase activity"/>
    <property type="evidence" value="ECO:0007669"/>
    <property type="project" value="UniProtKB-EC"/>
</dbReference>
<protein>
    <recommendedName>
        <fullName evidence="4">Triosephosphate isomerase</fullName>
        <ecNumber evidence="4">5.3.1.1</ecNumber>
    </recommendedName>
</protein>
<keyword evidence="4" id="KW-0963">Cytoplasm</keyword>
<dbReference type="RefSeq" id="WP_194260643.1">
    <property type="nucleotide sequence ID" value="NZ_JABCQG010000021.1"/>
</dbReference>
<comment type="pathway">
    <text evidence="4">Carbohydrate biosynthesis; gluconeogenesis.</text>
</comment>
<gene>
    <name evidence="5" type="ORF">HKD24_12880</name>
</gene>
<comment type="caution">
    <text evidence="5">The sequence shown here is derived from an EMBL/GenBank/DDBJ whole genome shotgun (WGS) entry which is preliminary data.</text>
</comment>
<name>A0ABR9Y9H2_9PROT</name>
<comment type="similarity">
    <text evidence="2 4">Belongs to the triosephosphate isomerase family.</text>
</comment>
<comment type="subcellular location">
    <subcellularLocation>
        <location evidence="4">Cytoplasm</location>
    </subcellularLocation>
</comment>
<sequence length="275" mass="29791">MSIQPVGQSFGRSVVDQKTVWIGTSWKMNKGPAEAIAAARALESFQPPEGIQSFVIPPFTSLRDVCSVLEDSALMVGAQNMHWEDSGAWTGEVSAPMIAECGASIVEIGHSERRQHFGETDWTVNRKVHAALRHGLRPLICIGDTSDEFDFGVSQETLARQTKIALHGVSQKDLGRVLIAYEPVWAIGLAGRPAEAPFVSEIHTKLRAVVRDMVAESGVRIPLLYGGSVSQANIRDYVALPDVDGVFVGRAAWEPADFMKLVGSVSELVSRKIAA</sequence>
<dbReference type="Pfam" id="PF00121">
    <property type="entry name" value="TIM"/>
    <property type="match status" value="1"/>
</dbReference>